<evidence type="ECO:0000256" key="4">
    <source>
        <dbReference type="ARBA" id="ARBA00022989"/>
    </source>
</evidence>
<feature type="transmembrane region" description="Helical" evidence="6">
    <location>
        <begin position="62"/>
        <end position="83"/>
    </location>
</feature>
<gene>
    <name evidence="8" type="ORF">SAMN05445060_4165</name>
</gene>
<protein>
    <submittedName>
        <fullName evidence="8">Integral membrane protein</fullName>
    </submittedName>
</protein>
<evidence type="ECO:0000313" key="9">
    <source>
        <dbReference type="Proteomes" id="UP000186218"/>
    </source>
</evidence>
<keyword evidence="3 6" id="KW-0812">Transmembrane</keyword>
<evidence type="ECO:0000256" key="5">
    <source>
        <dbReference type="ARBA" id="ARBA00023136"/>
    </source>
</evidence>
<evidence type="ECO:0000313" key="8">
    <source>
        <dbReference type="EMBL" id="SIS23750.1"/>
    </source>
</evidence>
<feature type="domain" description="DUF3817" evidence="7">
    <location>
        <begin position="29"/>
        <end position="113"/>
    </location>
</feature>
<dbReference type="AlphaFoldDB" id="A0A1N7HGE4"/>
<proteinExistence type="predicted"/>
<dbReference type="STRING" id="1344003.SAMN05445060_4165"/>
<evidence type="ECO:0000259" key="7">
    <source>
        <dbReference type="Pfam" id="PF12823"/>
    </source>
</evidence>
<evidence type="ECO:0000256" key="6">
    <source>
        <dbReference type="SAM" id="Phobius"/>
    </source>
</evidence>
<dbReference type="Proteomes" id="UP000186218">
    <property type="component" value="Unassembled WGS sequence"/>
</dbReference>
<sequence>MSDPSPDVAGTRPAPVRGKDPAKIPGALLRYRVLAWVTGVWLLLLVVELIVKYGFGVDSLDFVPVVHGWVYFVYLIMAIDLGIRVRWPAAKFVVTLIAGTIPFLSFYVEHIRTREVKAQYGLS</sequence>
<dbReference type="GO" id="GO:0005886">
    <property type="term" value="C:plasma membrane"/>
    <property type="evidence" value="ECO:0007669"/>
    <property type="project" value="UniProtKB-SubCell"/>
</dbReference>
<evidence type="ECO:0000256" key="3">
    <source>
        <dbReference type="ARBA" id="ARBA00022692"/>
    </source>
</evidence>
<feature type="transmembrane region" description="Helical" evidence="6">
    <location>
        <begin position="33"/>
        <end position="55"/>
    </location>
</feature>
<organism evidence="8 9">
    <name type="scientific">Williamsia sterculiae</name>
    <dbReference type="NCBI Taxonomy" id="1344003"/>
    <lineage>
        <taxon>Bacteria</taxon>
        <taxon>Bacillati</taxon>
        <taxon>Actinomycetota</taxon>
        <taxon>Actinomycetes</taxon>
        <taxon>Mycobacteriales</taxon>
        <taxon>Nocardiaceae</taxon>
        <taxon>Williamsia</taxon>
    </lineage>
</organism>
<keyword evidence="4 6" id="KW-1133">Transmembrane helix</keyword>
<name>A0A1N7HGE4_9NOCA</name>
<dbReference type="NCBIfam" id="TIGR03954">
    <property type="entry name" value="integ_memb_HG"/>
    <property type="match status" value="1"/>
</dbReference>
<dbReference type="PANTHER" id="PTHR40077:SF2">
    <property type="entry name" value="MEMBRANE PROTEIN"/>
    <property type="match status" value="1"/>
</dbReference>
<dbReference type="InterPro" id="IPR023845">
    <property type="entry name" value="DUF3817_TM"/>
</dbReference>
<comment type="subcellular location">
    <subcellularLocation>
        <location evidence="1">Cell membrane</location>
        <topology evidence="1">Multi-pass membrane protein</topology>
    </subcellularLocation>
</comment>
<keyword evidence="9" id="KW-1185">Reference proteome</keyword>
<feature type="transmembrane region" description="Helical" evidence="6">
    <location>
        <begin position="89"/>
        <end position="108"/>
    </location>
</feature>
<evidence type="ECO:0000256" key="2">
    <source>
        <dbReference type="ARBA" id="ARBA00022475"/>
    </source>
</evidence>
<keyword evidence="5 6" id="KW-0472">Membrane</keyword>
<dbReference type="OrthoDB" id="9342687at2"/>
<dbReference type="Pfam" id="PF12823">
    <property type="entry name" value="DUF3817"/>
    <property type="match status" value="1"/>
</dbReference>
<keyword evidence="2" id="KW-1003">Cell membrane</keyword>
<accession>A0A1N7HGE4</accession>
<dbReference type="EMBL" id="FTNT01000017">
    <property type="protein sequence ID" value="SIS23750.1"/>
    <property type="molecule type" value="Genomic_DNA"/>
</dbReference>
<dbReference type="PANTHER" id="PTHR40077">
    <property type="entry name" value="MEMBRANE PROTEIN-RELATED"/>
    <property type="match status" value="1"/>
</dbReference>
<evidence type="ECO:0000256" key="1">
    <source>
        <dbReference type="ARBA" id="ARBA00004651"/>
    </source>
</evidence>
<reference evidence="8 9" key="1">
    <citation type="submission" date="2017-01" db="EMBL/GenBank/DDBJ databases">
        <authorList>
            <person name="Mah S.A."/>
            <person name="Swanson W.J."/>
            <person name="Moy G.W."/>
            <person name="Vacquier V.D."/>
        </authorList>
    </citation>
    <scope>NUCLEOTIDE SEQUENCE [LARGE SCALE GENOMIC DNA]</scope>
    <source>
        <strain evidence="8 9">CPCC 203464</strain>
    </source>
</reference>